<gene>
    <name evidence="3" type="ORF">QQX03_05745</name>
</gene>
<keyword evidence="4" id="KW-1185">Reference proteome</keyword>
<reference evidence="3 4" key="1">
    <citation type="submission" date="2023-06" db="EMBL/GenBank/DDBJ databases">
        <title>Altererythrobacter rubellus NBRC 112769 genome.</title>
        <authorList>
            <person name="Zhang K."/>
        </authorList>
    </citation>
    <scope>NUCLEOTIDE SEQUENCE [LARGE SCALE GENOMIC DNA]</scope>
    <source>
        <strain evidence="3 4">NBRC 112769</strain>
    </source>
</reference>
<name>A0A9Y2B9T2_9SPHN</name>
<evidence type="ECO:0000313" key="4">
    <source>
        <dbReference type="Proteomes" id="UP001231445"/>
    </source>
</evidence>
<dbReference type="GO" id="GO:0071281">
    <property type="term" value="P:cellular response to iron ion"/>
    <property type="evidence" value="ECO:0007669"/>
    <property type="project" value="TreeGrafter"/>
</dbReference>
<keyword evidence="1" id="KW-0732">Signal</keyword>
<dbReference type="InterPro" id="IPR002491">
    <property type="entry name" value="ABC_transptr_periplasmic_BD"/>
</dbReference>
<dbReference type="Pfam" id="PF01497">
    <property type="entry name" value="Peripla_BP_2"/>
    <property type="match status" value="1"/>
</dbReference>
<accession>A0A9Y2B9T2</accession>
<dbReference type="RefSeq" id="WP_285976904.1">
    <property type="nucleotide sequence ID" value="NZ_CP127221.1"/>
</dbReference>
<sequence length="274" mass="28862">MAIGSRLALTAALTAGLATCAPAEVGEKAGDDGAPRVVSLNPCLDAIVVEVAHPDQILALSHYNANPQSSSIPQEIARRYDVTGGTVEEIVALQPDIVLASTFMAPATRAAFDKLGVRVEAFDSPMSVEESIDQVGRLAQLIDRKTSGEALAADIRNSVSIVGAGEQRSAVLWQPGGIVPGEQQLISELLRASGFASHSARLGLGQADYLSLEQVVASPPDVLIVAGQSRAQQHPALARTDTLIAQFDPTLLYCGGPTIPRAMQRLRQIREQIS</sequence>
<dbReference type="Gene3D" id="3.40.50.1980">
    <property type="entry name" value="Nitrogenase molybdenum iron protein domain"/>
    <property type="match status" value="2"/>
</dbReference>
<dbReference type="InterPro" id="IPR050902">
    <property type="entry name" value="ABC_Transporter_SBP"/>
</dbReference>
<evidence type="ECO:0000259" key="2">
    <source>
        <dbReference type="PROSITE" id="PS50983"/>
    </source>
</evidence>
<protein>
    <submittedName>
        <fullName evidence="3">ABC transporter substrate-binding protein</fullName>
    </submittedName>
</protein>
<feature type="chain" id="PRO_5040750472" evidence="1">
    <location>
        <begin position="24"/>
        <end position="274"/>
    </location>
</feature>
<proteinExistence type="predicted"/>
<dbReference type="PROSITE" id="PS50983">
    <property type="entry name" value="FE_B12_PBP"/>
    <property type="match status" value="1"/>
</dbReference>
<evidence type="ECO:0000313" key="3">
    <source>
        <dbReference type="EMBL" id="WIW96601.1"/>
    </source>
</evidence>
<dbReference type="AlphaFoldDB" id="A0A9Y2B9T2"/>
<feature type="signal peptide" evidence="1">
    <location>
        <begin position="1"/>
        <end position="23"/>
    </location>
</feature>
<dbReference type="SUPFAM" id="SSF53807">
    <property type="entry name" value="Helical backbone' metal receptor"/>
    <property type="match status" value="1"/>
</dbReference>
<dbReference type="PANTHER" id="PTHR30535">
    <property type="entry name" value="VITAMIN B12-BINDING PROTEIN"/>
    <property type="match status" value="1"/>
</dbReference>
<dbReference type="EMBL" id="CP127221">
    <property type="protein sequence ID" value="WIW96601.1"/>
    <property type="molecule type" value="Genomic_DNA"/>
</dbReference>
<dbReference type="KEGG" id="arue:QQX03_05745"/>
<dbReference type="PANTHER" id="PTHR30535:SF34">
    <property type="entry name" value="MOLYBDATE-BINDING PROTEIN MOLA"/>
    <property type="match status" value="1"/>
</dbReference>
<evidence type="ECO:0000256" key="1">
    <source>
        <dbReference type="SAM" id="SignalP"/>
    </source>
</evidence>
<organism evidence="3 4">
    <name type="scientific">Altererythrobacter rubellus</name>
    <dbReference type="NCBI Taxonomy" id="2173831"/>
    <lineage>
        <taxon>Bacteria</taxon>
        <taxon>Pseudomonadati</taxon>
        <taxon>Pseudomonadota</taxon>
        <taxon>Alphaproteobacteria</taxon>
        <taxon>Sphingomonadales</taxon>
        <taxon>Erythrobacteraceae</taxon>
        <taxon>Altererythrobacter</taxon>
    </lineage>
</organism>
<feature type="domain" description="Fe/B12 periplasmic-binding" evidence="2">
    <location>
        <begin position="36"/>
        <end position="274"/>
    </location>
</feature>
<dbReference type="Proteomes" id="UP001231445">
    <property type="component" value="Chromosome"/>
</dbReference>